<gene>
    <name evidence="8" type="ORF">N7458_009530</name>
</gene>
<comment type="similarity">
    <text evidence="1">Belongs to the multicopper oxidase family.</text>
</comment>
<dbReference type="InterPro" id="IPR011706">
    <property type="entry name" value="Cu-oxidase_C"/>
</dbReference>
<comment type="caution">
    <text evidence="8">The sequence shown here is derived from an EMBL/GenBank/DDBJ whole genome shotgun (WGS) entry which is preliminary data.</text>
</comment>
<keyword evidence="4" id="KW-0560">Oxidoreductase</keyword>
<sequence>MDSLYGPIFIRCADSILINGKGRMNYRNSEYLSSMVPPSLSSVLQGMNYIAKGCIPLGNTYAQTSFAHNYSAVPPAMFDECNATNSTEELYEVDGQYIKPLKVNALTISNGGRYSYLIQLTNTPGDYPITVANSGFNQKISGFGVLSYINGGPSVAYSPLSTTAESAPVQMLSPSIRLRLSRLFPEDLNPEAHINSSLVIATKNNTWVDIIFAVSRDTSTVQPSHPIHKHSNPVYVLGSGRGSFNWPSVAKASEDRPEMFNLVNPPMRGLYHNTPFKFTSCGCPLIHEVHRYFHNPSCHPRSKLAGNSLPWRLCFTAISILILLEEWDSRFWTV</sequence>
<name>A0AAD6BYU3_9EURO</name>
<evidence type="ECO:0000256" key="3">
    <source>
        <dbReference type="ARBA" id="ARBA00022729"/>
    </source>
</evidence>
<evidence type="ECO:0000259" key="6">
    <source>
        <dbReference type="Pfam" id="PF00394"/>
    </source>
</evidence>
<reference evidence="8" key="2">
    <citation type="journal article" date="2023" name="IMA Fungus">
        <title>Comparative genomic study of the Penicillium genus elucidates a diverse pangenome and 15 lateral gene transfer events.</title>
        <authorList>
            <person name="Petersen C."/>
            <person name="Sorensen T."/>
            <person name="Nielsen M.R."/>
            <person name="Sondergaard T.E."/>
            <person name="Sorensen J.L."/>
            <person name="Fitzpatrick D.A."/>
            <person name="Frisvad J.C."/>
            <person name="Nielsen K.L."/>
        </authorList>
    </citation>
    <scope>NUCLEOTIDE SEQUENCE</scope>
    <source>
        <strain evidence="8">IBT 16125</strain>
    </source>
</reference>
<dbReference type="InterPro" id="IPR045087">
    <property type="entry name" value="Cu-oxidase_fam"/>
</dbReference>
<reference evidence="8" key="1">
    <citation type="submission" date="2022-12" db="EMBL/GenBank/DDBJ databases">
        <authorList>
            <person name="Petersen C."/>
        </authorList>
    </citation>
    <scope>NUCLEOTIDE SEQUENCE</scope>
    <source>
        <strain evidence="8">IBT 16125</strain>
    </source>
</reference>
<evidence type="ECO:0000256" key="4">
    <source>
        <dbReference type="ARBA" id="ARBA00023002"/>
    </source>
</evidence>
<dbReference type="SUPFAM" id="SSF49503">
    <property type="entry name" value="Cupredoxins"/>
    <property type="match status" value="2"/>
</dbReference>
<dbReference type="PANTHER" id="PTHR11709:SF488">
    <property type="entry name" value="LACCASE-RELATED"/>
    <property type="match status" value="1"/>
</dbReference>
<keyword evidence="3" id="KW-0732">Signal</keyword>
<dbReference type="Pfam" id="PF00394">
    <property type="entry name" value="Cu-oxidase"/>
    <property type="match status" value="1"/>
</dbReference>
<dbReference type="Pfam" id="PF07731">
    <property type="entry name" value="Cu-oxidase_2"/>
    <property type="match status" value="1"/>
</dbReference>
<organism evidence="8 9">
    <name type="scientific">Penicillium daleae</name>
    <dbReference type="NCBI Taxonomy" id="63821"/>
    <lineage>
        <taxon>Eukaryota</taxon>
        <taxon>Fungi</taxon>
        <taxon>Dikarya</taxon>
        <taxon>Ascomycota</taxon>
        <taxon>Pezizomycotina</taxon>
        <taxon>Eurotiomycetes</taxon>
        <taxon>Eurotiomycetidae</taxon>
        <taxon>Eurotiales</taxon>
        <taxon>Aspergillaceae</taxon>
        <taxon>Penicillium</taxon>
    </lineage>
</organism>
<protein>
    <submittedName>
        <fullName evidence="8">Uncharacterized protein</fullName>
    </submittedName>
</protein>
<evidence type="ECO:0000313" key="8">
    <source>
        <dbReference type="EMBL" id="KAJ5438532.1"/>
    </source>
</evidence>
<keyword evidence="9" id="KW-1185">Reference proteome</keyword>
<dbReference type="Gene3D" id="2.60.40.420">
    <property type="entry name" value="Cupredoxins - blue copper proteins"/>
    <property type="match status" value="2"/>
</dbReference>
<keyword evidence="2" id="KW-0479">Metal-binding</keyword>
<accession>A0AAD6BYU3</accession>
<dbReference type="GO" id="GO:0016491">
    <property type="term" value="F:oxidoreductase activity"/>
    <property type="evidence" value="ECO:0007669"/>
    <property type="project" value="UniProtKB-KW"/>
</dbReference>
<dbReference type="EMBL" id="JAPVEA010000008">
    <property type="protein sequence ID" value="KAJ5438532.1"/>
    <property type="molecule type" value="Genomic_DNA"/>
</dbReference>
<evidence type="ECO:0000259" key="7">
    <source>
        <dbReference type="Pfam" id="PF07731"/>
    </source>
</evidence>
<dbReference type="InterPro" id="IPR008972">
    <property type="entry name" value="Cupredoxin"/>
</dbReference>
<feature type="domain" description="Plastocyanin-like" evidence="7">
    <location>
        <begin position="189"/>
        <end position="268"/>
    </location>
</feature>
<proteinExistence type="inferred from homology"/>
<dbReference type="RefSeq" id="XP_056761761.1">
    <property type="nucleotide sequence ID" value="XM_056912912.1"/>
</dbReference>
<evidence type="ECO:0000256" key="2">
    <source>
        <dbReference type="ARBA" id="ARBA00022723"/>
    </source>
</evidence>
<dbReference type="AlphaFoldDB" id="A0AAD6BYU3"/>
<evidence type="ECO:0000313" key="9">
    <source>
        <dbReference type="Proteomes" id="UP001213681"/>
    </source>
</evidence>
<evidence type="ECO:0000256" key="5">
    <source>
        <dbReference type="ARBA" id="ARBA00023180"/>
    </source>
</evidence>
<dbReference type="Proteomes" id="UP001213681">
    <property type="component" value="Unassembled WGS sequence"/>
</dbReference>
<dbReference type="GeneID" id="81603155"/>
<evidence type="ECO:0000256" key="1">
    <source>
        <dbReference type="ARBA" id="ARBA00010609"/>
    </source>
</evidence>
<dbReference type="GO" id="GO:0005507">
    <property type="term" value="F:copper ion binding"/>
    <property type="evidence" value="ECO:0007669"/>
    <property type="project" value="InterPro"/>
</dbReference>
<keyword evidence="5" id="KW-0325">Glycoprotein</keyword>
<feature type="domain" description="Plastocyanin-like" evidence="6">
    <location>
        <begin position="92"/>
        <end position="142"/>
    </location>
</feature>
<dbReference type="PANTHER" id="PTHR11709">
    <property type="entry name" value="MULTI-COPPER OXIDASE"/>
    <property type="match status" value="1"/>
</dbReference>
<dbReference type="InterPro" id="IPR001117">
    <property type="entry name" value="Cu-oxidase_2nd"/>
</dbReference>